<name>A0AAU7X579_9HYPH</name>
<dbReference type="AlphaFoldDB" id="A0AAU7X579"/>
<dbReference type="RefSeq" id="WP_407048299.1">
    <property type="nucleotide sequence ID" value="NZ_CP158568.1"/>
</dbReference>
<organism evidence="1">
    <name type="scientific">Methyloraptor flagellatus</name>
    <dbReference type="NCBI Taxonomy" id="3162530"/>
    <lineage>
        <taxon>Bacteria</taxon>
        <taxon>Pseudomonadati</taxon>
        <taxon>Pseudomonadota</taxon>
        <taxon>Alphaproteobacteria</taxon>
        <taxon>Hyphomicrobiales</taxon>
        <taxon>Ancalomicrobiaceae</taxon>
        <taxon>Methyloraptor</taxon>
    </lineage>
</organism>
<gene>
    <name evidence="1" type="ORF">ABS361_13940</name>
</gene>
<dbReference type="EMBL" id="CP158568">
    <property type="protein sequence ID" value="XBY43199.1"/>
    <property type="molecule type" value="Genomic_DNA"/>
</dbReference>
<accession>A0AAU7X579</accession>
<protein>
    <submittedName>
        <fullName evidence="1">Uncharacterized protein</fullName>
    </submittedName>
</protein>
<dbReference type="KEGG" id="mflg:ABS361_13940"/>
<evidence type="ECO:0000313" key="1">
    <source>
        <dbReference type="EMBL" id="XBY43199.1"/>
    </source>
</evidence>
<sequence>MLPLGAIVTALLYLHVSFPLLILPPARDPTSQMRGWDGFAQAVEKRRAEAGASWIATPTYALTGQLMLHLGIDAVAQLDERARYGFLAPPDPARIAGPALFVVRANRDRIADFADRFETVERLADLDRTAGGRVIETYALYRLSGPKGAVLGPDGPAPKR</sequence>
<proteinExistence type="predicted"/>
<reference evidence="1" key="1">
    <citation type="submission" date="2024-06" db="EMBL/GenBank/DDBJ databases">
        <title>Methylostella associata gen. nov., sp. nov., a novel Ancalomicrobiaceae-affiliated facultatively methylotrophic bacteria that feed on methanotrophs of the genus Methylococcus.</title>
        <authorList>
            <person name="Saltykova V."/>
            <person name="Danilova O.V."/>
            <person name="Oshkin I.Y."/>
            <person name="Belova S.E."/>
            <person name="Pimenov N.V."/>
            <person name="Dedysh S.N."/>
        </authorList>
    </citation>
    <scope>NUCLEOTIDE SEQUENCE</scope>
    <source>
        <strain evidence="1">S20</strain>
    </source>
</reference>